<dbReference type="InterPro" id="IPR015796">
    <property type="entry name" value="Impact_YigZ-like"/>
</dbReference>
<comment type="caution">
    <text evidence="3">The sequence shown here is derived from an EMBL/GenBank/DDBJ whole genome shotgun (WGS) entry which is preliminary data.</text>
</comment>
<dbReference type="InterPro" id="IPR020569">
    <property type="entry name" value="UPF0029_Impact_CS"/>
</dbReference>
<dbReference type="PANTHER" id="PTHR16301">
    <property type="entry name" value="IMPACT-RELATED"/>
    <property type="match status" value="1"/>
</dbReference>
<protein>
    <recommendedName>
        <fullName evidence="2">Impact N-terminal domain-containing protein</fullName>
    </recommendedName>
</protein>
<dbReference type="NCBIfam" id="TIGR00257">
    <property type="entry name" value="IMPACT_YIGZ"/>
    <property type="match status" value="1"/>
</dbReference>
<organism evidence="3">
    <name type="scientific">bioreactor metagenome</name>
    <dbReference type="NCBI Taxonomy" id="1076179"/>
    <lineage>
        <taxon>unclassified sequences</taxon>
        <taxon>metagenomes</taxon>
        <taxon>ecological metagenomes</taxon>
    </lineage>
</organism>
<comment type="similarity">
    <text evidence="1">Belongs to the IMPACT family.</text>
</comment>
<accession>A0A644UCJ8</accession>
<dbReference type="AlphaFoldDB" id="A0A644UCJ8"/>
<evidence type="ECO:0000256" key="1">
    <source>
        <dbReference type="ARBA" id="ARBA00007665"/>
    </source>
</evidence>
<dbReference type="PANTHER" id="PTHR16301:SF20">
    <property type="entry name" value="IMPACT FAMILY MEMBER YIGZ"/>
    <property type="match status" value="1"/>
</dbReference>
<evidence type="ECO:0000259" key="2">
    <source>
        <dbReference type="Pfam" id="PF01205"/>
    </source>
</evidence>
<evidence type="ECO:0000313" key="3">
    <source>
        <dbReference type="EMBL" id="MPL76716.1"/>
    </source>
</evidence>
<proteinExistence type="inferred from homology"/>
<dbReference type="InterPro" id="IPR023582">
    <property type="entry name" value="Impact"/>
</dbReference>
<dbReference type="GO" id="GO:0006446">
    <property type="term" value="P:regulation of translational initiation"/>
    <property type="evidence" value="ECO:0007669"/>
    <property type="project" value="TreeGrafter"/>
</dbReference>
<dbReference type="EMBL" id="VSSQ01000099">
    <property type="protein sequence ID" value="MPL76716.1"/>
    <property type="molecule type" value="Genomic_DNA"/>
</dbReference>
<dbReference type="InterPro" id="IPR020568">
    <property type="entry name" value="Ribosomal_Su5_D2-typ_SF"/>
</dbReference>
<dbReference type="PROSITE" id="PS00910">
    <property type="entry name" value="UPF0029"/>
    <property type="match status" value="1"/>
</dbReference>
<sequence length="217" mass="24327">MNYYTIVHSWKNEMRIEKSRFICNLQKTASEAEAQEYIKGIKKQHWDATHNCNAYIIGKDLAVQRFSDDGEPSGTAGLPMLEVLRKRGIYNVVAVVTRYFGGIKLGTGGLARAYAGSVAAALEGAGLAKVVAMGHYSFLWDLNAVGKLLNLIYQQKLFSLGSVEYSSRAKVNLVLEVADKKKVEEWLTENLSKVVELKEEATYGEERPVMRREDERS</sequence>
<name>A0A644UCJ8_9ZZZZ</name>
<dbReference type="GO" id="GO:0005737">
    <property type="term" value="C:cytoplasm"/>
    <property type="evidence" value="ECO:0007669"/>
    <property type="project" value="TreeGrafter"/>
</dbReference>
<reference evidence="3" key="1">
    <citation type="submission" date="2019-08" db="EMBL/GenBank/DDBJ databases">
        <authorList>
            <person name="Kucharzyk K."/>
            <person name="Murdoch R.W."/>
            <person name="Higgins S."/>
            <person name="Loffler F."/>
        </authorList>
    </citation>
    <scope>NUCLEOTIDE SEQUENCE</scope>
</reference>
<dbReference type="InterPro" id="IPR036956">
    <property type="entry name" value="Impact_N_sf"/>
</dbReference>
<dbReference type="Gene3D" id="3.30.230.30">
    <property type="entry name" value="Impact, N-terminal domain"/>
    <property type="match status" value="1"/>
</dbReference>
<dbReference type="Pfam" id="PF01205">
    <property type="entry name" value="Impact_N"/>
    <property type="match status" value="1"/>
</dbReference>
<feature type="domain" description="Impact N-terminal" evidence="2">
    <location>
        <begin position="18"/>
        <end position="122"/>
    </location>
</feature>
<dbReference type="SUPFAM" id="SSF54211">
    <property type="entry name" value="Ribosomal protein S5 domain 2-like"/>
    <property type="match status" value="1"/>
</dbReference>
<dbReference type="InterPro" id="IPR001498">
    <property type="entry name" value="Impact_N"/>
</dbReference>
<gene>
    <name evidence="3" type="ORF">SDC9_22562</name>
</gene>